<name>A0ABU8H9R5_9BACI</name>
<evidence type="ECO:0000313" key="1">
    <source>
        <dbReference type="EMBL" id="MEI5906005.1"/>
    </source>
</evidence>
<accession>A0ABU8H9R5</accession>
<evidence type="ECO:0000313" key="2">
    <source>
        <dbReference type="Proteomes" id="UP001312865"/>
    </source>
</evidence>
<dbReference type="SUPFAM" id="SSF47336">
    <property type="entry name" value="ACP-like"/>
    <property type="match status" value="1"/>
</dbReference>
<dbReference type="EMBL" id="JBBAXC010000002">
    <property type="protein sequence ID" value="MEI5906005.1"/>
    <property type="molecule type" value="Genomic_DNA"/>
</dbReference>
<dbReference type="NCBIfam" id="NF005798">
    <property type="entry name" value="PRK07639.1"/>
    <property type="match status" value="1"/>
</dbReference>
<dbReference type="InterPro" id="IPR036736">
    <property type="entry name" value="ACP-like_sf"/>
</dbReference>
<dbReference type="Gene3D" id="1.10.1200.10">
    <property type="entry name" value="ACP-like"/>
    <property type="match status" value="1"/>
</dbReference>
<reference evidence="1 2" key="1">
    <citation type="journal article" date="2018" name="J. Microbiol.">
        <title>Bacillus spongiae sp. nov., isolated from sponge of Jeju Island.</title>
        <authorList>
            <person name="Lee G.E."/>
            <person name="Im W.T."/>
            <person name="Park J.S."/>
        </authorList>
    </citation>
    <scope>NUCLEOTIDE SEQUENCE [LARGE SCALE GENOMIC DNA]</scope>
    <source>
        <strain evidence="1 2">135PIL107-10</strain>
    </source>
</reference>
<proteinExistence type="predicted"/>
<organism evidence="1 2">
    <name type="scientific">Bacillus spongiae</name>
    <dbReference type="NCBI Taxonomy" id="2683610"/>
    <lineage>
        <taxon>Bacteria</taxon>
        <taxon>Bacillati</taxon>
        <taxon>Bacillota</taxon>
        <taxon>Bacilli</taxon>
        <taxon>Bacillales</taxon>
        <taxon>Bacillaceae</taxon>
        <taxon>Bacillus</taxon>
    </lineage>
</organism>
<keyword evidence="2" id="KW-1185">Reference proteome</keyword>
<dbReference type="Proteomes" id="UP001312865">
    <property type="component" value="Unassembled WGS sequence"/>
</dbReference>
<gene>
    <name evidence="1" type="primary">asbD</name>
    <name evidence="1" type="ORF">WAK64_02840</name>
</gene>
<protein>
    <submittedName>
        <fullName evidence="1">Petrobactin biosynthesis protein AsbD</fullName>
    </submittedName>
</protein>
<sequence length="91" mass="10690">MDRKDIVNAIYDILKNNIELPTLSAFHEEARLNEDLYMDSLIILQLILHLELDHGFHIPDEIIVAKDFKTVVTLVNFLEKQKRVSRSEEEE</sequence>
<dbReference type="RefSeq" id="WP_336585431.1">
    <property type="nucleotide sequence ID" value="NZ_JBBAXC010000002.1"/>
</dbReference>
<comment type="caution">
    <text evidence="1">The sequence shown here is derived from an EMBL/GenBank/DDBJ whole genome shotgun (WGS) entry which is preliminary data.</text>
</comment>